<gene>
    <name evidence="2" type="ORF">G9Q97_06350</name>
</gene>
<evidence type="ECO:0000313" key="3">
    <source>
        <dbReference type="Proteomes" id="UP000649799"/>
    </source>
</evidence>
<evidence type="ECO:0000313" key="2">
    <source>
        <dbReference type="EMBL" id="NHE56432.1"/>
    </source>
</evidence>
<dbReference type="RefSeq" id="WP_166144264.1">
    <property type="nucleotide sequence ID" value="NZ_JAANYN010000002.1"/>
</dbReference>
<accession>A0ABX0H7N6</accession>
<proteinExistence type="predicted"/>
<sequence length="59" mass="6929">MNSKDEKTMRSLMEKLDRLQREGQVELTSEEAELYQIDTMDELPEEDHVESNNHLGYGD</sequence>
<comment type="caution">
    <text evidence="2">The sequence shown here is derived from an EMBL/GenBank/DDBJ whole genome shotgun (WGS) entry which is preliminary data.</text>
</comment>
<evidence type="ECO:0000256" key="1">
    <source>
        <dbReference type="SAM" id="MobiDB-lite"/>
    </source>
</evidence>
<feature type="region of interest" description="Disordered" evidence="1">
    <location>
        <begin position="40"/>
        <end position="59"/>
    </location>
</feature>
<dbReference type="Proteomes" id="UP000649799">
    <property type="component" value="Unassembled WGS sequence"/>
</dbReference>
<keyword evidence="3" id="KW-1185">Reference proteome</keyword>
<reference evidence="2 3" key="1">
    <citation type="submission" date="2020-03" db="EMBL/GenBank/DDBJ databases">
        <title>Cyclobacterium plantarum sp. nov., a marine bacterium isolated from a coastal-marine wetland.</title>
        <authorList>
            <person name="Sanchez-Porro C."/>
            <person name="Ventosa A."/>
            <person name="Amoozegar M."/>
        </authorList>
    </citation>
    <scope>NUCLEOTIDE SEQUENCE [LARGE SCALE GENOMIC DNA]</scope>
    <source>
        <strain evidence="2 3">GBPx2</strain>
    </source>
</reference>
<protein>
    <submittedName>
        <fullName evidence="2">Uncharacterized protein</fullName>
    </submittedName>
</protein>
<organism evidence="2 3">
    <name type="scientific">Cyclobacterium plantarum</name>
    <dbReference type="NCBI Taxonomy" id="2716263"/>
    <lineage>
        <taxon>Bacteria</taxon>
        <taxon>Pseudomonadati</taxon>
        <taxon>Bacteroidota</taxon>
        <taxon>Cytophagia</taxon>
        <taxon>Cytophagales</taxon>
        <taxon>Cyclobacteriaceae</taxon>
        <taxon>Cyclobacterium</taxon>
    </lineage>
</organism>
<dbReference type="EMBL" id="JAANYN010000002">
    <property type="protein sequence ID" value="NHE56432.1"/>
    <property type="molecule type" value="Genomic_DNA"/>
</dbReference>
<name>A0ABX0H7N6_9BACT</name>